<dbReference type="EMBL" id="CAMKVN010019794">
    <property type="protein sequence ID" value="CAI2198896.1"/>
    <property type="molecule type" value="Genomic_DNA"/>
</dbReference>
<gene>
    <name evidence="1" type="ORF">FWILDA_LOCUS18802</name>
</gene>
<comment type="caution">
    <text evidence="1">The sequence shown here is derived from an EMBL/GenBank/DDBJ whole genome shotgun (WGS) entry which is preliminary data.</text>
</comment>
<reference evidence="1" key="1">
    <citation type="submission" date="2022-08" db="EMBL/GenBank/DDBJ databases">
        <authorList>
            <person name="Kallberg Y."/>
            <person name="Tangrot J."/>
            <person name="Rosling A."/>
        </authorList>
    </citation>
    <scope>NUCLEOTIDE SEQUENCE</scope>
    <source>
        <strain evidence="1">Wild A</strain>
    </source>
</reference>
<evidence type="ECO:0000313" key="1">
    <source>
        <dbReference type="EMBL" id="CAI2198896.1"/>
    </source>
</evidence>
<dbReference type="OrthoDB" id="2423445at2759"/>
<feature type="non-terminal residue" evidence="1">
    <location>
        <position position="60"/>
    </location>
</feature>
<protein>
    <submittedName>
        <fullName evidence="1">14569_t:CDS:1</fullName>
    </submittedName>
</protein>
<name>A0A9W4XB25_9GLOM</name>
<proteinExistence type="predicted"/>
<dbReference type="Proteomes" id="UP001153678">
    <property type="component" value="Unassembled WGS sequence"/>
</dbReference>
<sequence length="60" mass="6953">MIRKTRSDKKDTICKHKKDVTSSIQASIQKVNQDNNQEKCKFKLLYSIPEKGLSKRKVTS</sequence>
<keyword evidence="2" id="KW-1185">Reference proteome</keyword>
<evidence type="ECO:0000313" key="2">
    <source>
        <dbReference type="Proteomes" id="UP001153678"/>
    </source>
</evidence>
<organism evidence="1 2">
    <name type="scientific">Funneliformis geosporum</name>
    <dbReference type="NCBI Taxonomy" id="1117311"/>
    <lineage>
        <taxon>Eukaryota</taxon>
        <taxon>Fungi</taxon>
        <taxon>Fungi incertae sedis</taxon>
        <taxon>Mucoromycota</taxon>
        <taxon>Glomeromycotina</taxon>
        <taxon>Glomeromycetes</taxon>
        <taxon>Glomerales</taxon>
        <taxon>Glomeraceae</taxon>
        <taxon>Funneliformis</taxon>
    </lineage>
</organism>
<dbReference type="AlphaFoldDB" id="A0A9W4XB25"/>
<accession>A0A9W4XB25</accession>